<comment type="caution">
    <text evidence="5">The sequence shown here is derived from an EMBL/GenBank/DDBJ whole genome shotgun (WGS) entry which is preliminary data.</text>
</comment>
<evidence type="ECO:0000259" key="4">
    <source>
        <dbReference type="PROSITE" id="PS52035"/>
    </source>
</evidence>
<feature type="signal peptide" evidence="3">
    <location>
        <begin position="1"/>
        <end position="23"/>
    </location>
</feature>
<dbReference type="PANTHER" id="PTHR12756:SF11">
    <property type="entry name" value="CYTOSOLIC CARBOXYPEPTIDASE 1"/>
    <property type="match status" value="1"/>
</dbReference>
<dbReference type="PROSITE" id="PS51257">
    <property type="entry name" value="PROKAR_LIPOPROTEIN"/>
    <property type="match status" value="1"/>
</dbReference>
<dbReference type="Pfam" id="PF00246">
    <property type="entry name" value="Peptidase_M14"/>
    <property type="match status" value="1"/>
</dbReference>
<feature type="active site" description="Proton donor/acceptor" evidence="2">
    <location>
        <position position="402"/>
    </location>
</feature>
<evidence type="ECO:0000313" key="6">
    <source>
        <dbReference type="Proteomes" id="UP000316714"/>
    </source>
</evidence>
<reference evidence="5 6" key="1">
    <citation type="submission" date="2019-02" db="EMBL/GenBank/DDBJ databases">
        <title>Deep-cultivation of Planctomycetes and their phenomic and genomic characterization uncovers novel biology.</title>
        <authorList>
            <person name="Wiegand S."/>
            <person name="Jogler M."/>
            <person name="Boedeker C."/>
            <person name="Pinto D."/>
            <person name="Vollmers J."/>
            <person name="Rivas-Marin E."/>
            <person name="Kohn T."/>
            <person name="Peeters S.H."/>
            <person name="Heuer A."/>
            <person name="Rast P."/>
            <person name="Oberbeckmann S."/>
            <person name="Bunk B."/>
            <person name="Jeske O."/>
            <person name="Meyerdierks A."/>
            <person name="Storesund J.E."/>
            <person name="Kallscheuer N."/>
            <person name="Luecker S."/>
            <person name="Lage O.M."/>
            <person name="Pohl T."/>
            <person name="Merkel B.J."/>
            <person name="Hornburger P."/>
            <person name="Mueller R.-W."/>
            <person name="Bruemmer F."/>
            <person name="Labrenz M."/>
            <person name="Spormann A.M."/>
            <person name="Op Den Camp H."/>
            <person name="Overmann J."/>
            <person name="Amann R."/>
            <person name="Jetten M.S.M."/>
            <person name="Mascher T."/>
            <person name="Medema M.H."/>
            <person name="Devos D.P."/>
            <person name="Kaster A.-K."/>
            <person name="Ovreas L."/>
            <person name="Rohde M."/>
            <person name="Galperin M.Y."/>
            <person name="Jogler C."/>
        </authorList>
    </citation>
    <scope>NUCLEOTIDE SEQUENCE [LARGE SCALE GENOMIC DNA]</scope>
    <source>
        <strain evidence="5 6">KOR34</strain>
    </source>
</reference>
<proteinExistence type="inferred from homology"/>
<dbReference type="GO" id="GO:0006508">
    <property type="term" value="P:proteolysis"/>
    <property type="evidence" value="ECO:0007669"/>
    <property type="project" value="InterPro"/>
</dbReference>
<protein>
    <submittedName>
        <fullName evidence="5">Zinc carboxypeptidase</fullName>
    </submittedName>
</protein>
<organism evidence="5 6">
    <name type="scientific">Posidoniimonas corsicana</name>
    <dbReference type="NCBI Taxonomy" id="1938618"/>
    <lineage>
        <taxon>Bacteria</taxon>
        <taxon>Pseudomonadati</taxon>
        <taxon>Planctomycetota</taxon>
        <taxon>Planctomycetia</taxon>
        <taxon>Pirellulales</taxon>
        <taxon>Lacipirellulaceae</taxon>
        <taxon>Posidoniimonas</taxon>
    </lineage>
</organism>
<dbReference type="AlphaFoldDB" id="A0A5C5VEM4"/>
<comment type="similarity">
    <text evidence="2">Belongs to the peptidase M14 family.</text>
</comment>
<dbReference type="EMBL" id="SIHJ01000001">
    <property type="protein sequence ID" value="TWT36145.1"/>
    <property type="molecule type" value="Genomic_DNA"/>
</dbReference>
<feature type="chain" id="PRO_5022738168" evidence="3">
    <location>
        <begin position="24"/>
        <end position="524"/>
    </location>
</feature>
<gene>
    <name evidence="5" type="ORF">KOR34_10440</name>
</gene>
<dbReference type="PANTHER" id="PTHR12756">
    <property type="entry name" value="CYTOSOLIC CARBOXYPEPTIDASE"/>
    <property type="match status" value="1"/>
</dbReference>
<dbReference type="InterPro" id="IPR036439">
    <property type="entry name" value="Dockerin_dom_sf"/>
</dbReference>
<keyword evidence="5" id="KW-0378">Hydrolase</keyword>
<evidence type="ECO:0000256" key="3">
    <source>
        <dbReference type="SAM" id="SignalP"/>
    </source>
</evidence>
<dbReference type="InterPro" id="IPR018247">
    <property type="entry name" value="EF_Hand_1_Ca_BS"/>
</dbReference>
<keyword evidence="5" id="KW-0645">Protease</keyword>
<dbReference type="SMART" id="SM00631">
    <property type="entry name" value="Zn_pept"/>
    <property type="match status" value="1"/>
</dbReference>
<dbReference type="RefSeq" id="WP_146562826.1">
    <property type="nucleotide sequence ID" value="NZ_SIHJ01000001.1"/>
</dbReference>
<evidence type="ECO:0000313" key="5">
    <source>
        <dbReference type="EMBL" id="TWT36145.1"/>
    </source>
</evidence>
<dbReference type="Gene3D" id="1.10.1330.10">
    <property type="entry name" value="Dockerin domain"/>
    <property type="match status" value="1"/>
</dbReference>
<dbReference type="Gene3D" id="2.60.40.3120">
    <property type="match status" value="1"/>
</dbReference>
<feature type="domain" description="Peptidase M14" evidence="4">
    <location>
        <begin position="145"/>
        <end position="429"/>
    </location>
</feature>
<dbReference type="GO" id="GO:0004181">
    <property type="term" value="F:metallocarboxypeptidase activity"/>
    <property type="evidence" value="ECO:0007669"/>
    <property type="project" value="InterPro"/>
</dbReference>
<keyword evidence="3" id="KW-0732">Signal</keyword>
<dbReference type="InterPro" id="IPR000834">
    <property type="entry name" value="Peptidase_M14"/>
</dbReference>
<keyword evidence="5" id="KW-0121">Carboxypeptidase</keyword>
<dbReference type="PROSITE" id="PS00018">
    <property type="entry name" value="EF_HAND_1"/>
    <property type="match status" value="1"/>
</dbReference>
<sequence length="524" mass="56320" precursor="true">MSSVFPRVLGTALFSLAVLASCAAPSSAEIVLTGDFDHGALASWSTGRRTIELVGRDNYYGGGRWRWLYFQATGVQGALPSFSISSNFAGDSTPGLHELEEHEMVFSYDGESWAFFDKNHLSADSFTFSNNTPFSQDLVYVAYAIPYSYGRSVAHSEAVLQSPWASPTASGAAAGVIGSSAAGVDDLGRTAPARDLFGYRITNPDTDSPTESKRKVVIASGLHAGEPLGTWAYQGMVDWLLSDDPRAAWVRDNVEVYGYPVLNPSGRFMGTNRTTVGNIGRDPNGLWDPSRWSNSAYGCGGDDCQEIRAAGEAMMADVAATPGGVDAFIDFHSTVPDYQIDKVNGVPDDFAFINSDDLGADWWEELRQLQPNVLEEVSGGGSYTTAGFARRLLGAEVEITFETQFSWERNTDYYLGLGANFGLSFYNAWAPRLPGDFNADGAVDAADYTLWRDTVGDVGAGLLADANGDQMIDSQDYQIWRDAYGAQPAGESTSIPEPAATLLALASACASSWGRRSSSLARRG</sequence>
<dbReference type="GO" id="GO:0000272">
    <property type="term" value="P:polysaccharide catabolic process"/>
    <property type="evidence" value="ECO:0007669"/>
    <property type="project" value="InterPro"/>
</dbReference>
<name>A0A5C5VEM4_9BACT</name>
<dbReference type="OrthoDB" id="243707at2"/>
<dbReference type="PROSITE" id="PS52035">
    <property type="entry name" value="PEPTIDASE_M14"/>
    <property type="match status" value="1"/>
</dbReference>
<dbReference type="SUPFAM" id="SSF63446">
    <property type="entry name" value="Type I dockerin domain"/>
    <property type="match status" value="1"/>
</dbReference>
<evidence type="ECO:0000256" key="1">
    <source>
        <dbReference type="ARBA" id="ARBA00001947"/>
    </source>
</evidence>
<keyword evidence="6" id="KW-1185">Reference proteome</keyword>
<dbReference type="Proteomes" id="UP000316714">
    <property type="component" value="Unassembled WGS sequence"/>
</dbReference>
<comment type="cofactor">
    <cofactor evidence="1">
        <name>Zn(2+)</name>
        <dbReference type="ChEBI" id="CHEBI:29105"/>
    </cofactor>
</comment>
<accession>A0A5C5VEM4</accession>
<evidence type="ECO:0000256" key="2">
    <source>
        <dbReference type="PROSITE-ProRule" id="PRU01379"/>
    </source>
</evidence>
<dbReference type="InterPro" id="IPR050821">
    <property type="entry name" value="Cytosolic_carboxypeptidase"/>
</dbReference>
<dbReference type="Gene3D" id="3.40.630.10">
    <property type="entry name" value="Zn peptidases"/>
    <property type="match status" value="1"/>
</dbReference>
<dbReference type="SUPFAM" id="SSF53187">
    <property type="entry name" value="Zn-dependent exopeptidases"/>
    <property type="match status" value="1"/>
</dbReference>
<dbReference type="GO" id="GO:0008270">
    <property type="term" value="F:zinc ion binding"/>
    <property type="evidence" value="ECO:0007669"/>
    <property type="project" value="InterPro"/>
</dbReference>